<protein>
    <submittedName>
        <fullName evidence="1">Amino acid ABC transporter substrate-binding protein</fullName>
    </submittedName>
</protein>
<dbReference type="Gene3D" id="3.40.190.10">
    <property type="entry name" value="Periplasmic binding protein-like II"/>
    <property type="match status" value="2"/>
</dbReference>
<reference evidence="1 2" key="1">
    <citation type="submission" date="2018-04" db="EMBL/GenBank/DDBJ databases">
        <title>Massilia violaceinigra sp. nov., a novel purple-pigmented bacterium isolated from Tianshan glacier, Xinjiang, China.</title>
        <authorList>
            <person name="Wang H."/>
        </authorList>
    </citation>
    <scope>NUCLEOTIDE SEQUENCE [LARGE SCALE GENOMIC DNA]</scope>
    <source>
        <strain evidence="1 2">B448-2</strain>
    </source>
</reference>
<name>A0A2U2HIK8_9BURK</name>
<proteinExistence type="predicted"/>
<gene>
    <name evidence="1" type="ORF">C7C56_016600</name>
</gene>
<dbReference type="SUPFAM" id="SSF53850">
    <property type="entry name" value="Periplasmic binding protein-like II"/>
    <property type="match status" value="1"/>
</dbReference>
<dbReference type="PANTHER" id="PTHR35936:SF25">
    <property type="entry name" value="ABC TRANSPORTER SUBSTRATE-BINDING PROTEIN"/>
    <property type="match status" value="1"/>
</dbReference>
<dbReference type="AlphaFoldDB" id="A0A2U2HIK8"/>
<dbReference type="OrthoDB" id="8907081at2"/>
<comment type="caution">
    <text evidence="1">The sequence shown here is derived from an EMBL/GenBank/DDBJ whole genome shotgun (WGS) entry which is preliminary data.</text>
</comment>
<dbReference type="PANTHER" id="PTHR35936">
    <property type="entry name" value="MEMBRANE-BOUND LYTIC MUREIN TRANSGLYCOSYLASE F"/>
    <property type="match status" value="1"/>
</dbReference>
<accession>A0A2U2HIK8</accession>
<dbReference type="EMBL" id="PXWF02000245">
    <property type="protein sequence ID" value="PWF46134.1"/>
    <property type="molecule type" value="Genomic_DNA"/>
</dbReference>
<evidence type="ECO:0000313" key="1">
    <source>
        <dbReference type="EMBL" id="PWF46134.1"/>
    </source>
</evidence>
<sequence>MERTRRHDGASMKSNRGDVMHITRALGLCFPLLLCLPAGADSGPRPMRLATLEWLPYVGKIVPKDGLSTVIASAAARNAGYSLSVDYFEWTVTLAKGEKDPAFAGYFPEYYTEERAKACHLSKSIGTSMLGLATMKDTPVQWNALSDLNAVKIGVVEGYSNGEAFDAMVKQGKQPVENAASDTFNLRRLISKKVPAIAIDREVLRYLLLRSPMRNETVFSPKPLGELTLHVCFKRTPAGKEMQEAFDAGLQKIDIKKIGGDYMKQLDLSGT</sequence>
<keyword evidence="2" id="KW-1185">Reference proteome</keyword>
<organism evidence="1 2">
    <name type="scientific">Massilia glaciei</name>
    <dbReference type="NCBI Taxonomy" id="1524097"/>
    <lineage>
        <taxon>Bacteria</taxon>
        <taxon>Pseudomonadati</taxon>
        <taxon>Pseudomonadota</taxon>
        <taxon>Betaproteobacteria</taxon>
        <taxon>Burkholderiales</taxon>
        <taxon>Oxalobacteraceae</taxon>
        <taxon>Telluria group</taxon>
        <taxon>Massilia</taxon>
    </lineage>
</organism>
<dbReference type="Proteomes" id="UP000241421">
    <property type="component" value="Unassembled WGS sequence"/>
</dbReference>
<evidence type="ECO:0000313" key="2">
    <source>
        <dbReference type="Proteomes" id="UP000241421"/>
    </source>
</evidence>